<dbReference type="Gene3D" id="1.20.1250.20">
    <property type="entry name" value="MFS general substrate transporter like domains"/>
    <property type="match status" value="2"/>
</dbReference>
<dbReference type="GO" id="GO:0022857">
    <property type="term" value="F:transmembrane transporter activity"/>
    <property type="evidence" value="ECO:0007669"/>
    <property type="project" value="InterPro"/>
</dbReference>
<reference evidence="9" key="1">
    <citation type="journal article" date="2023" name="BMC Genomics">
        <title>Chromosome-level genome assemblies of Cutaneotrichosporon spp. (Trichosporonales, Basidiomycota) reveal imbalanced evolution between nucleotide sequences and chromosome synteny.</title>
        <authorList>
            <person name="Kobayashi Y."/>
            <person name="Kayamori A."/>
            <person name="Aoki K."/>
            <person name="Shiwa Y."/>
            <person name="Matsutani M."/>
            <person name="Fujita N."/>
            <person name="Sugita T."/>
            <person name="Iwasaki W."/>
            <person name="Tanaka N."/>
            <person name="Takashima M."/>
        </authorList>
    </citation>
    <scope>NUCLEOTIDE SEQUENCE</scope>
    <source>
        <strain evidence="9">HIS019</strain>
    </source>
</reference>
<dbReference type="Proteomes" id="UP001233271">
    <property type="component" value="Chromosome 2"/>
</dbReference>
<evidence type="ECO:0000256" key="5">
    <source>
        <dbReference type="ARBA" id="ARBA00023136"/>
    </source>
</evidence>
<sequence length="483" mass="53136">MAIWNKNKNGATHGGDAVETARDPEHGMKVDEMFKETSSEAPYVYQPGTEEERLLVRKIDIRLFPMLWIMFCMNYLDRTNIGNAKVGGMAHDLELTSSQYSLVLSIFFVGYLLWEVPSNMMLSRSTPRIFVPTLMVIWGAMCIAVAGIHNLGGMVAFRFVLGLVEAGFFPGIMLVISCWYKPEEMSKRVAGLYSATMMSGAFGGLLAGGLIEGMEGIRGIRGWKWMFIIEGIMTVAIAFAGYIILPNYPLTTPWLTEDEKKLAIARLVATNDRAVDLDAEERVSHWQGFKAAVSDPITWVMLVLYNMLSSVGTISYFFPSLLQTMGYEGRKLQFMTVPIYVVAMVVGCSAGVFADRTGMKAYTIVGGATLSVISFIICATVNMPQVRYAFICFGAAGIWTNIPIFLSWMVTMFDGREKRAVSIALVNGFGNLASVYGSFFWPSSDAPNYTTGFAITTALCGGAGLLVLATKWKYGDKGVEYTG</sequence>
<feature type="transmembrane region" description="Helical" evidence="7">
    <location>
        <begin position="129"/>
        <end position="149"/>
    </location>
</feature>
<keyword evidence="5 7" id="KW-0472">Membrane</keyword>
<keyword evidence="2" id="KW-0813">Transport</keyword>
<dbReference type="InterPro" id="IPR036259">
    <property type="entry name" value="MFS_trans_sf"/>
</dbReference>
<evidence type="ECO:0000256" key="1">
    <source>
        <dbReference type="ARBA" id="ARBA00004141"/>
    </source>
</evidence>
<keyword evidence="10" id="KW-1185">Reference proteome</keyword>
<name>A0AA48L2J2_9TREE</name>
<dbReference type="AlphaFoldDB" id="A0AA48L2J2"/>
<dbReference type="EMBL" id="AP028213">
    <property type="protein sequence ID" value="BEI89078.1"/>
    <property type="molecule type" value="Genomic_DNA"/>
</dbReference>
<feature type="region of interest" description="Disordered" evidence="6">
    <location>
        <begin position="1"/>
        <end position="22"/>
    </location>
</feature>
<gene>
    <name evidence="9" type="ORF">CcaverHIS019_0204400</name>
</gene>
<proteinExistence type="predicted"/>
<dbReference type="PROSITE" id="PS50850">
    <property type="entry name" value="MFS"/>
    <property type="match status" value="1"/>
</dbReference>
<feature type="transmembrane region" description="Helical" evidence="7">
    <location>
        <begin position="59"/>
        <end position="76"/>
    </location>
</feature>
<keyword evidence="3 7" id="KW-0812">Transmembrane</keyword>
<feature type="transmembrane region" description="Helical" evidence="7">
    <location>
        <begin position="223"/>
        <end position="245"/>
    </location>
</feature>
<evidence type="ECO:0000256" key="7">
    <source>
        <dbReference type="SAM" id="Phobius"/>
    </source>
</evidence>
<dbReference type="InterPro" id="IPR011701">
    <property type="entry name" value="MFS"/>
</dbReference>
<feature type="transmembrane region" description="Helical" evidence="7">
    <location>
        <begin position="96"/>
        <end position="117"/>
    </location>
</feature>
<dbReference type="PANTHER" id="PTHR43791:SF38">
    <property type="entry name" value="MAJOR FACILITATOR SUPERFAMILY (MFS) PROFILE DOMAIN-CONTAINING PROTEIN"/>
    <property type="match status" value="1"/>
</dbReference>
<feature type="compositionally biased region" description="Polar residues" evidence="6">
    <location>
        <begin position="1"/>
        <end position="10"/>
    </location>
</feature>
<evidence type="ECO:0000313" key="9">
    <source>
        <dbReference type="EMBL" id="BEI89078.1"/>
    </source>
</evidence>
<dbReference type="GeneID" id="85492949"/>
<dbReference type="SUPFAM" id="SSF103473">
    <property type="entry name" value="MFS general substrate transporter"/>
    <property type="match status" value="1"/>
</dbReference>
<feature type="transmembrane region" description="Helical" evidence="7">
    <location>
        <begin position="192"/>
        <end position="211"/>
    </location>
</feature>
<protein>
    <recommendedName>
        <fullName evidence="8">Major facilitator superfamily (MFS) profile domain-containing protein</fullName>
    </recommendedName>
</protein>
<dbReference type="PANTHER" id="PTHR43791">
    <property type="entry name" value="PERMEASE-RELATED"/>
    <property type="match status" value="1"/>
</dbReference>
<feature type="transmembrane region" description="Helical" evidence="7">
    <location>
        <begin position="337"/>
        <end position="354"/>
    </location>
</feature>
<organism evidence="9 10">
    <name type="scientific">Cutaneotrichosporon cavernicola</name>
    <dbReference type="NCBI Taxonomy" id="279322"/>
    <lineage>
        <taxon>Eukaryota</taxon>
        <taxon>Fungi</taxon>
        <taxon>Dikarya</taxon>
        <taxon>Basidiomycota</taxon>
        <taxon>Agaricomycotina</taxon>
        <taxon>Tremellomycetes</taxon>
        <taxon>Trichosporonales</taxon>
        <taxon>Trichosporonaceae</taxon>
        <taxon>Cutaneotrichosporon</taxon>
    </lineage>
</organism>
<accession>A0AA48L2J2</accession>
<feature type="transmembrane region" description="Helical" evidence="7">
    <location>
        <begin position="297"/>
        <end position="317"/>
    </location>
</feature>
<feature type="transmembrane region" description="Helical" evidence="7">
    <location>
        <begin position="451"/>
        <end position="469"/>
    </location>
</feature>
<feature type="transmembrane region" description="Helical" evidence="7">
    <location>
        <begin position="420"/>
        <end position="439"/>
    </location>
</feature>
<feature type="transmembrane region" description="Helical" evidence="7">
    <location>
        <begin position="388"/>
        <end position="408"/>
    </location>
</feature>
<dbReference type="Pfam" id="PF07690">
    <property type="entry name" value="MFS_1"/>
    <property type="match status" value="1"/>
</dbReference>
<evidence type="ECO:0000256" key="2">
    <source>
        <dbReference type="ARBA" id="ARBA00022448"/>
    </source>
</evidence>
<evidence type="ECO:0000256" key="3">
    <source>
        <dbReference type="ARBA" id="ARBA00022692"/>
    </source>
</evidence>
<evidence type="ECO:0000256" key="6">
    <source>
        <dbReference type="SAM" id="MobiDB-lite"/>
    </source>
</evidence>
<dbReference type="RefSeq" id="XP_060454344.1">
    <property type="nucleotide sequence ID" value="XM_060597451.1"/>
</dbReference>
<feature type="transmembrane region" description="Helical" evidence="7">
    <location>
        <begin position="155"/>
        <end position="180"/>
    </location>
</feature>
<dbReference type="GO" id="GO:0016020">
    <property type="term" value="C:membrane"/>
    <property type="evidence" value="ECO:0007669"/>
    <property type="project" value="UniProtKB-SubCell"/>
</dbReference>
<feature type="domain" description="Major facilitator superfamily (MFS) profile" evidence="8">
    <location>
        <begin position="63"/>
        <end position="475"/>
    </location>
</feature>
<keyword evidence="4 7" id="KW-1133">Transmembrane helix</keyword>
<evidence type="ECO:0000259" key="8">
    <source>
        <dbReference type="PROSITE" id="PS50850"/>
    </source>
</evidence>
<comment type="subcellular location">
    <subcellularLocation>
        <location evidence="1">Membrane</location>
        <topology evidence="1">Multi-pass membrane protein</topology>
    </subcellularLocation>
</comment>
<dbReference type="InterPro" id="IPR020846">
    <property type="entry name" value="MFS_dom"/>
</dbReference>
<dbReference type="KEGG" id="ccac:CcaHIS019_0204400"/>
<dbReference type="FunFam" id="1.20.1250.20:FF:000057">
    <property type="entry name" value="MFS general substrate transporter"/>
    <property type="match status" value="1"/>
</dbReference>
<feature type="transmembrane region" description="Helical" evidence="7">
    <location>
        <begin position="361"/>
        <end position="382"/>
    </location>
</feature>
<evidence type="ECO:0000256" key="4">
    <source>
        <dbReference type="ARBA" id="ARBA00022989"/>
    </source>
</evidence>
<evidence type="ECO:0000313" key="10">
    <source>
        <dbReference type="Proteomes" id="UP001233271"/>
    </source>
</evidence>